<evidence type="ECO:0000256" key="11">
    <source>
        <dbReference type="ARBA" id="ARBA00023136"/>
    </source>
</evidence>
<dbReference type="Proteomes" id="UP000005408">
    <property type="component" value="Unassembled WGS sequence"/>
</dbReference>
<dbReference type="PANTHER" id="PTHR13800:SF12">
    <property type="entry name" value="TRANSIENT RECEPTOR POTENTIAL CATION CHANNEL SUBFAMILY M MEMBER-LIKE 2"/>
    <property type="match status" value="1"/>
</dbReference>
<sequence length="1671" mass="190917">MDTIENMESPSHGKSLISLHYNEEAVDAENVGAAPVETMTYQQRWIRDNIKMRVCTKFVEKPTNVNSDLLPPVRVPGKGLPGIQSEAEPICRCGYPRSTHGQSLSSGTSGMEDWKVDTHTKATRTNAFGTVEFLGFGENERNYVRVDVDTKMKDMMELMMDVWGLEKPNLLISVTGGAKNFTMKQKLKEEFRRGLMKVARSTGAWIITGGTNAGVMKHVGEAVRDYGLVSASTNPIIVIGVATWGCIQNKEDLTDSECRGKWPASYRLGKKQRPKESFLDPNHTHFVLVDNGTQHQFGVEIPFRAWMENSIANMKTNTGKNASVYVPVVLLVLEGGPGTLETAHQAVANNTPIVIVQGSGRAADILAYAYQNSIGEEIGATDQEGKTKKITQTIFDASVEAEIRNQVEENFGKKNLVRHCEMVKETLKNRDLVTVFEFSIGGRGSSKDIDRAILQALLRANKDQIFDQLKLALAWNRIDIAKSEIFTDDRFIQPSMLFEIMQSALILNRVTFVELLMDNGVNLKDFLTKKRLLKLYNHRDLYDSSSNMMQEINKNTQLYQLLDKIRRKNGNEKYISLVDVGCLIQDLIGDFYTPWYLLDPKVRDLDVEYLLDGVSAKCMGMPGIKKGILSMATGQKQETVENELLTSDEYQVPDFDNPFQELFLWAVLLNRQEMAKILWKGGKDATAAALVASGMLNSLSRQTDDTELAKKLKENSQEFSNLAIAVLNECYDVEEKKAQNLLIRELEHWGAATCVLLAVESNNKKFISQTACQTLLNNVWMGHLSLDNQLLQLLLCVFIPPLIFPVIKFKGDSDQDGIENLQEKGVLRDKKRKLEKQKTLSSIPVKEEKEDLQVDYESKPSNLSFWKKLYYFYTAPVIIFAHNVLSYVIFLGLYSYILLVKFNKDVSNEEIILIIWVFSIFAEEVRQLLSQYSIYERITIYRTSTNQNASHIINPSASNNTQSFRGKNHSFHPPQKMQSSSTKNFNTKLHSYITDPWNIVDVATIFIFVMGIVLRFLRFDSTLEAARCVMALNLVIFFFRILHIFSVHKQLGPKLVMIGRMLKDLLYFIIILMVFVVSYSIAAYSVMYPNSELSIVLVYNVMRLGYWNLYGELFLEDIEREEPDCSFDDSVYSNGSLPRCPSAVSRYAVPILMGFYVLFCNILLLNLLIAMFSNTYQIVQENTDQYWCFQRYRLIYEYYTRPTLAPPLILISHMALFIRWIFGKCSFCLSSQPSDLIKRFSSDKARELVQWENMIADAFMNRLELEEKKNIENRVINTQESIHELFFKLDELQDLQATSGSSGQVPISKAPVNQVVRMPPQMDKRLLALEEQMQQSTVALNWIMKILQEQEKNTRVAPMLEDKRENEKQKKEKDKALVKNTVEERKRLNYKARLPCYPQSLINRFPVPDHKVSWEIPFPEYDPVIYEAPEVKEHPYWADTIDLIFMKPEERIGKIKFNEYDDLNKVNRKSYVGTYQVQDGLPLNPTGRTGLIGRGLLGRYGPNHCGDPIVTRWKRDDIGNVVMKEGKKVLEFVAIFRKDNKLWSIPGGMCEPGQKVSQCLKAEFTEEALGSLVKDSNMEEKIKSDLNIMMEEGEEIYKGICDDPRNTDNSWLETVVFNYHDDTGKVLHPFLLRAGETVEAASWLEVSSSLMLHSSHLYYVQLVAEKLNAFF</sequence>
<dbReference type="InterPro" id="IPR041491">
    <property type="entry name" value="TRPM_SLOG"/>
</dbReference>
<evidence type="ECO:0000256" key="1">
    <source>
        <dbReference type="ARBA" id="ARBA00004651"/>
    </source>
</evidence>
<feature type="transmembrane region" description="Helical" evidence="13">
    <location>
        <begin position="1065"/>
        <end position="1087"/>
    </location>
</feature>
<evidence type="ECO:0000256" key="9">
    <source>
        <dbReference type="ARBA" id="ARBA00022989"/>
    </source>
</evidence>
<dbReference type="PANTHER" id="PTHR13800">
    <property type="entry name" value="TRANSIENT RECEPTOR POTENTIAL CATION CHANNEL, SUBFAMILY M, MEMBER 6"/>
    <property type="match status" value="1"/>
</dbReference>
<dbReference type="Pfam" id="PF25969">
    <property type="entry name" value="NUDT9_N"/>
    <property type="match status" value="1"/>
</dbReference>
<evidence type="ECO:0000256" key="4">
    <source>
        <dbReference type="ARBA" id="ARBA00022475"/>
    </source>
</evidence>
<evidence type="ECO:0000256" key="5">
    <source>
        <dbReference type="ARBA" id="ARBA00022568"/>
    </source>
</evidence>
<keyword evidence="8" id="KW-0106">Calcium</keyword>
<dbReference type="InterPro" id="IPR005821">
    <property type="entry name" value="Ion_trans_dom"/>
</dbReference>
<dbReference type="SUPFAM" id="SSF55811">
    <property type="entry name" value="Nudix"/>
    <property type="match status" value="1"/>
</dbReference>
<evidence type="ECO:0000256" key="13">
    <source>
        <dbReference type="SAM" id="Phobius"/>
    </source>
</evidence>
<accession>A0A8W8NG43</accession>
<dbReference type="GO" id="GO:0005886">
    <property type="term" value="C:plasma membrane"/>
    <property type="evidence" value="ECO:0007669"/>
    <property type="project" value="UniProtKB-SubCell"/>
</dbReference>
<dbReference type="InterPro" id="IPR015797">
    <property type="entry name" value="NUDIX_hydrolase-like_dom_sf"/>
</dbReference>
<organism evidence="15 16">
    <name type="scientific">Magallana gigas</name>
    <name type="common">Pacific oyster</name>
    <name type="synonym">Crassostrea gigas</name>
    <dbReference type="NCBI Taxonomy" id="29159"/>
    <lineage>
        <taxon>Eukaryota</taxon>
        <taxon>Metazoa</taxon>
        <taxon>Spiralia</taxon>
        <taxon>Lophotrochozoa</taxon>
        <taxon>Mollusca</taxon>
        <taxon>Bivalvia</taxon>
        <taxon>Autobranchia</taxon>
        <taxon>Pteriomorphia</taxon>
        <taxon>Ostreida</taxon>
        <taxon>Ostreoidea</taxon>
        <taxon>Ostreidae</taxon>
        <taxon>Magallana</taxon>
    </lineage>
</organism>
<protein>
    <recommendedName>
        <fullName evidence="14">Nudix hydrolase domain-containing protein</fullName>
    </recommendedName>
</protein>
<keyword evidence="9 13" id="KW-1133">Transmembrane helix</keyword>
<dbReference type="CDD" id="cd03670">
    <property type="entry name" value="NUDIX_ADPRase_Nudt9"/>
    <property type="match status" value="1"/>
</dbReference>
<dbReference type="Pfam" id="PF25508">
    <property type="entry name" value="TRPM2"/>
    <property type="match status" value="1"/>
</dbReference>
<keyword evidence="5" id="KW-0109">Calcium transport</keyword>
<evidence type="ECO:0000256" key="6">
    <source>
        <dbReference type="ARBA" id="ARBA00022673"/>
    </source>
</evidence>
<keyword evidence="11 13" id="KW-0472">Membrane</keyword>
<dbReference type="Pfam" id="PF18139">
    <property type="entry name" value="LSDAT_euk"/>
    <property type="match status" value="1"/>
</dbReference>
<dbReference type="Pfam" id="PF00520">
    <property type="entry name" value="Ion_trans"/>
    <property type="match status" value="1"/>
</dbReference>
<evidence type="ECO:0000256" key="3">
    <source>
        <dbReference type="ARBA" id="ARBA00022448"/>
    </source>
</evidence>
<feature type="transmembrane region" description="Helical" evidence="13">
    <location>
        <begin position="869"/>
        <end position="899"/>
    </location>
</feature>
<name>A0A8W8NG43_MAGGI</name>
<evidence type="ECO:0000313" key="15">
    <source>
        <dbReference type="EnsemblMetazoa" id="G5672.1:cds"/>
    </source>
</evidence>
<evidence type="ECO:0000256" key="7">
    <source>
        <dbReference type="ARBA" id="ARBA00022692"/>
    </source>
</evidence>
<keyword evidence="12" id="KW-0407">Ion channel</keyword>
<comment type="subcellular location">
    <subcellularLocation>
        <location evidence="1">Cell membrane</location>
        <topology evidence="1">Multi-pass membrane protein</topology>
    </subcellularLocation>
</comment>
<feature type="domain" description="Nudix hydrolase" evidence="14">
    <location>
        <begin position="1513"/>
        <end position="1665"/>
    </location>
</feature>
<dbReference type="Gene3D" id="3.90.79.10">
    <property type="entry name" value="Nucleoside Triphosphate Pyrophosphohydrolase"/>
    <property type="match status" value="1"/>
</dbReference>
<reference evidence="15" key="1">
    <citation type="submission" date="2022-08" db="UniProtKB">
        <authorList>
            <consortium name="EnsemblMetazoa"/>
        </authorList>
    </citation>
    <scope>IDENTIFICATION</scope>
    <source>
        <strain evidence="15">05x7-T-G4-1.051#20</strain>
    </source>
</reference>
<dbReference type="EnsemblMetazoa" id="G5672.1">
    <property type="protein sequence ID" value="G5672.1:cds"/>
    <property type="gene ID" value="G5672"/>
</dbReference>
<keyword evidence="6" id="KW-0107">Calcium channel</keyword>
<comment type="similarity">
    <text evidence="2">Belongs to the transient receptor (TC 1.A.4) family. LTrpC subfamily. TRPM2 sub-subfamily.</text>
</comment>
<keyword evidence="10" id="KW-0406">Ion transport</keyword>
<keyword evidence="7 13" id="KW-0812">Transmembrane</keyword>
<feature type="transmembrane region" description="Helical" evidence="13">
    <location>
        <begin position="1029"/>
        <end position="1045"/>
    </location>
</feature>
<evidence type="ECO:0000313" key="16">
    <source>
        <dbReference type="Proteomes" id="UP000005408"/>
    </source>
</evidence>
<evidence type="ECO:0000256" key="12">
    <source>
        <dbReference type="ARBA" id="ARBA00023303"/>
    </source>
</evidence>
<dbReference type="Gene3D" id="3.40.50.450">
    <property type="match status" value="1"/>
</dbReference>
<proteinExistence type="inferred from homology"/>
<feature type="transmembrane region" description="Helical" evidence="13">
    <location>
        <begin position="997"/>
        <end position="1017"/>
    </location>
</feature>
<evidence type="ECO:0000256" key="2">
    <source>
        <dbReference type="ARBA" id="ARBA00009501"/>
    </source>
</evidence>
<keyword evidence="16" id="KW-1185">Reference proteome</keyword>
<evidence type="ECO:0000256" key="8">
    <source>
        <dbReference type="ARBA" id="ARBA00022837"/>
    </source>
</evidence>
<dbReference type="InterPro" id="IPR057366">
    <property type="entry name" value="TRPM-like"/>
</dbReference>
<keyword evidence="3" id="KW-0813">Transport</keyword>
<dbReference type="PROSITE" id="PS51462">
    <property type="entry name" value="NUDIX"/>
    <property type="match status" value="1"/>
</dbReference>
<feature type="transmembrane region" description="Helical" evidence="13">
    <location>
        <begin position="1203"/>
        <end position="1222"/>
    </location>
</feature>
<evidence type="ECO:0000256" key="10">
    <source>
        <dbReference type="ARBA" id="ARBA00023065"/>
    </source>
</evidence>
<dbReference type="InterPro" id="IPR000086">
    <property type="entry name" value="NUDIX_hydrolase_dom"/>
</dbReference>
<dbReference type="GO" id="GO:0099604">
    <property type="term" value="F:ligand-gated calcium channel activity"/>
    <property type="evidence" value="ECO:0007669"/>
    <property type="project" value="TreeGrafter"/>
</dbReference>
<dbReference type="InterPro" id="IPR050927">
    <property type="entry name" value="TRPM"/>
</dbReference>
<feature type="transmembrane region" description="Helical" evidence="13">
    <location>
        <begin position="1147"/>
        <end position="1169"/>
    </location>
</feature>
<evidence type="ECO:0000259" key="14">
    <source>
        <dbReference type="PROSITE" id="PS51462"/>
    </source>
</evidence>
<keyword evidence="4" id="KW-1003">Cell membrane</keyword>